<keyword evidence="2" id="KW-1185">Reference proteome</keyword>
<dbReference type="InParanoid" id="K4ANG9"/>
<dbReference type="AlphaFoldDB" id="K4ANG9"/>
<dbReference type="EnsemblPlants" id="KQK87851">
    <property type="protein sequence ID" value="KQK87851"/>
    <property type="gene ID" value="SETIT_040466mg"/>
</dbReference>
<name>K4ANG9_SETIT</name>
<dbReference type="Proteomes" id="UP000004995">
    <property type="component" value="Unassembled WGS sequence"/>
</dbReference>
<protein>
    <submittedName>
        <fullName evidence="1">Uncharacterized protein</fullName>
    </submittedName>
</protein>
<accession>K4ANG9</accession>
<reference evidence="1" key="2">
    <citation type="submission" date="2018-08" db="UniProtKB">
        <authorList>
            <consortium name="EnsemblPlants"/>
        </authorList>
    </citation>
    <scope>IDENTIFICATION</scope>
    <source>
        <strain evidence="1">Yugu1</strain>
    </source>
</reference>
<evidence type="ECO:0000313" key="2">
    <source>
        <dbReference type="Proteomes" id="UP000004995"/>
    </source>
</evidence>
<organism evidence="1 2">
    <name type="scientific">Setaria italica</name>
    <name type="common">Foxtail millet</name>
    <name type="synonym">Panicum italicum</name>
    <dbReference type="NCBI Taxonomy" id="4555"/>
    <lineage>
        <taxon>Eukaryota</taxon>
        <taxon>Viridiplantae</taxon>
        <taxon>Streptophyta</taxon>
        <taxon>Embryophyta</taxon>
        <taxon>Tracheophyta</taxon>
        <taxon>Spermatophyta</taxon>
        <taxon>Magnoliopsida</taxon>
        <taxon>Liliopsida</taxon>
        <taxon>Poales</taxon>
        <taxon>Poaceae</taxon>
        <taxon>PACMAD clade</taxon>
        <taxon>Panicoideae</taxon>
        <taxon>Panicodae</taxon>
        <taxon>Paniceae</taxon>
        <taxon>Cenchrinae</taxon>
        <taxon>Setaria</taxon>
    </lineage>
</organism>
<sequence length="42" mass="4782">MLFVNLVGQHIHDIIWHDNIQDHKCFVLIKVSLGANMALLSP</sequence>
<evidence type="ECO:0000313" key="1">
    <source>
        <dbReference type="EnsemblPlants" id="KQK87851"/>
    </source>
</evidence>
<proteinExistence type="predicted"/>
<dbReference type="HOGENOM" id="CLU_3261505_0_0_1"/>
<reference evidence="2" key="1">
    <citation type="journal article" date="2012" name="Nat. Biotechnol.">
        <title>Reference genome sequence of the model plant Setaria.</title>
        <authorList>
            <person name="Bennetzen J.L."/>
            <person name="Schmutz J."/>
            <person name="Wang H."/>
            <person name="Percifield R."/>
            <person name="Hawkins J."/>
            <person name="Pontaroli A.C."/>
            <person name="Estep M."/>
            <person name="Feng L."/>
            <person name="Vaughn J.N."/>
            <person name="Grimwood J."/>
            <person name="Jenkins J."/>
            <person name="Barry K."/>
            <person name="Lindquist E."/>
            <person name="Hellsten U."/>
            <person name="Deshpande S."/>
            <person name="Wang X."/>
            <person name="Wu X."/>
            <person name="Mitros T."/>
            <person name="Triplett J."/>
            <person name="Yang X."/>
            <person name="Ye C.Y."/>
            <person name="Mauro-Herrera M."/>
            <person name="Wang L."/>
            <person name="Li P."/>
            <person name="Sharma M."/>
            <person name="Sharma R."/>
            <person name="Ronald P.C."/>
            <person name="Panaud O."/>
            <person name="Kellogg E.A."/>
            <person name="Brutnell T.P."/>
            <person name="Doust A.N."/>
            <person name="Tuskan G.A."/>
            <person name="Rokhsar D."/>
            <person name="Devos K.M."/>
        </authorList>
    </citation>
    <scope>NUCLEOTIDE SEQUENCE [LARGE SCALE GENOMIC DNA]</scope>
    <source>
        <strain evidence="2">cv. Yugu1</strain>
    </source>
</reference>
<dbReference type="EMBL" id="AGNK02005451">
    <property type="status" value="NOT_ANNOTATED_CDS"/>
    <property type="molecule type" value="Genomic_DNA"/>
</dbReference>
<dbReference type="Gramene" id="KQK87851">
    <property type="protein sequence ID" value="KQK87851"/>
    <property type="gene ID" value="SETIT_040466mg"/>
</dbReference>